<dbReference type="SUPFAM" id="SSF47954">
    <property type="entry name" value="Cyclin-like"/>
    <property type="match status" value="2"/>
</dbReference>
<feature type="domain" description="Cyclin-like" evidence="3">
    <location>
        <begin position="62"/>
        <end position="170"/>
    </location>
</feature>
<proteinExistence type="inferred from homology"/>
<dbReference type="GO" id="GO:0006357">
    <property type="term" value="P:regulation of transcription by RNA polymerase II"/>
    <property type="evidence" value="ECO:0007669"/>
    <property type="project" value="InterPro"/>
</dbReference>
<dbReference type="InterPro" id="IPR006671">
    <property type="entry name" value="Cyclin_N"/>
</dbReference>
<dbReference type="Pfam" id="PF00134">
    <property type="entry name" value="Cyclin_N"/>
    <property type="match status" value="1"/>
</dbReference>
<dbReference type="GO" id="GO:0016538">
    <property type="term" value="F:cyclin-dependent protein serine/threonine kinase regulator activity"/>
    <property type="evidence" value="ECO:0007669"/>
    <property type="project" value="InterPro"/>
</dbReference>
<evidence type="ECO:0000313" key="5">
    <source>
        <dbReference type="Proteomes" id="UP000243217"/>
    </source>
</evidence>
<evidence type="ECO:0000313" key="4">
    <source>
        <dbReference type="EMBL" id="OQS07611.1"/>
    </source>
</evidence>
<sequence length="310" mass="35052">MVCKLDLGRGAYEADSIDVEELGSFSSICMWVFTEKELLDSPSRRDGMAPAHVELYRIRCCEFIEKLGAIFRLPLLVVASGKVFFHRFFALQSYKMYDAWLIAATCLFLAAKVEEHYMKVVDYTKHYLAHRKRLSQDPKINSAIRPSMPTSPTIEAETEMILFTECIVLHVLAYDLNIVHPYTFVANYVTAALNSISANTEANTKTIKKAAWSFINDSSKSTVCLRFEPQVITAAAVYLAGCYEDMWPTNLNTTTETKWSSIFNIAHDALQASVALILTTYSRVEYHKNRPLAPGIQTLLLHHDIPKSTM</sequence>
<dbReference type="SMART" id="SM00385">
    <property type="entry name" value="CYCLIN"/>
    <property type="match status" value="2"/>
</dbReference>
<evidence type="ECO:0000256" key="2">
    <source>
        <dbReference type="RuleBase" id="RU000383"/>
    </source>
</evidence>
<name>A0A1W0ABP2_9STRA</name>
<evidence type="ECO:0000259" key="3">
    <source>
        <dbReference type="SMART" id="SM00385"/>
    </source>
</evidence>
<dbReference type="OrthoDB" id="10264655at2759"/>
<dbReference type="InterPro" id="IPR036915">
    <property type="entry name" value="Cyclin-like_sf"/>
</dbReference>
<dbReference type="InterPro" id="IPR013763">
    <property type="entry name" value="Cyclin-like_dom"/>
</dbReference>
<dbReference type="AlphaFoldDB" id="A0A1W0ABP2"/>
<dbReference type="PIRSF" id="PIRSF028758">
    <property type="entry name" value="Cyclin, C/H/G types"/>
    <property type="match status" value="1"/>
</dbReference>
<dbReference type="InterPro" id="IPR043198">
    <property type="entry name" value="Cyclin/Ssn8"/>
</dbReference>
<comment type="caution">
    <text evidence="4">The sequence shown here is derived from an EMBL/GenBank/DDBJ whole genome shotgun (WGS) entry which is preliminary data.</text>
</comment>
<keyword evidence="1 2" id="KW-0195">Cyclin</keyword>
<dbReference type="InterPro" id="IPR004367">
    <property type="entry name" value="Cyclin_C-dom"/>
</dbReference>
<dbReference type="STRING" id="74557.A0A1W0ABP2"/>
<keyword evidence="5" id="KW-1185">Reference proteome</keyword>
<dbReference type="Gene3D" id="1.10.472.10">
    <property type="entry name" value="Cyclin-like"/>
    <property type="match status" value="2"/>
</dbReference>
<reference evidence="4 5" key="1">
    <citation type="journal article" date="2014" name="Genome Biol. Evol.">
        <title>The secreted proteins of Achlya hypogyna and Thraustotheca clavata identify the ancestral oomycete secretome and reveal gene acquisitions by horizontal gene transfer.</title>
        <authorList>
            <person name="Misner I."/>
            <person name="Blouin N."/>
            <person name="Leonard G."/>
            <person name="Richards T.A."/>
            <person name="Lane C.E."/>
        </authorList>
    </citation>
    <scope>NUCLEOTIDE SEQUENCE [LARGE SCALE GENOMIC DNA]</scope>
    <source>
        <strain evidence="4 5">ATCC 34112</strain>
    </source>
</reference>
<protein>
    <submittedName>
        <fullName evidence="4">Cyclin</fullName>
    </submittedName>
</protein>
<evidence type="ECO:0000256" key="1">
    <source>
        <dbReference type="ARBA" id="ARBA00023127"/>
    </source>
</evidence>
<gene>
    <name evidence="4" type="ORF">THRCLA_00383</name>
</gene>
<comment type="similarity">
    <text evidence="2">Belongs to the cyclin family.</text>
</comment>
<organism evidence="4 5">
    <name type="scientific">Thraustotheca clavata</name>
    <dbReference type="NCBI Taxonomy" id="74557"/>
    <lineage>
        <taxon>Eukaryota</taxon>
        <taxon>Sar</taxon>
        <taxon>Stramenopiles</taxon>
        <taxon>Oomycota</taxon>
        <taxon>Saprolegniomycetes</taxon>
        <taxon>Saprolegniales</taxon>
        <taxon>Achlyaceae</taxon>
        <taxon>Thraustotheca</taxon>
    </lineage>
</organism>
<dbReference type="EMBL" id="JNBS01000224">
    <property type="protein sequence ID" value="OQS07611.1"/>
    <property type="molecule type" value="Genomic_DNA"/>
</dbReference>
<dbReference type="CDD" id="cd20546">
    <property type="entry name" value="CYCLIN_SpCG1C_ScCTK2-like_rpt2"/>
    <property type="match status" value="1"/>
</dbReference>
<dbReference type="PANTHER" id="PTHR10026">
    <property type="entry name" value="CYCLIN"/>
    <property type="match status" value="1"/>
</dbReference>
<feature type="domain" description="Cyclin-like" evidence="3">
    <location>
        <begin position="187"/>
        <end position="279"/>
    </location>
</feature>
<dbReference type="Proteomes" id="UP000243217">
    <property type="component" value="Unassembled WGS sequence"/>
</dbReference>
<accession>A0A1W0ABP2</accession>
<dbReference type="Pfam" id="PF02984">
    <property type="entry name" value="Cyclin_C"/>
    <property type="match status" value="1"/>
</dbReference>